<protein>
    <submittedName>
        <fullName evidence="1">Uncharacterized protein</fullName>
    </submittedName>
</protein>
<proteinExistence type="predicted"/>
<evidence type="ECO:0000313" key="1">
    <source>
        <dbReference type="EMBL" id="MBF4374388.1"/>
    </source>
</evidence>
<organism evidence="1 2">
    <name type="scientific">Vibrio anguillarum</name>
    <name type="common">Listonella anguillarum</name>
    <dbReference type="NCBI Taxonomy" id="55601"/>
    <lineage>
        <taxon>Bacteria</taxon>
        <taxon>Pseudomonadati</taxon>
        <taxon>Pseudomonadota</taxon>
        <taxon>Gammaproteobacteria</taxon>
        <taxon>Vibrionales</taxon>
        <taxon>Vibrionaceae</taxon>
        <taxon>Vibrio</taxon>
    </lineage>
</organism>
<sequence>MIKQLIERVLLRKGSTSSGQFTLENIGEFKISAEERRDHFDSPVVGKSRLNEQQRKLEEVFQLVPKGVVVEWGITDGVIEFLVKEKPVNFSDQQVQDLIAKMNTIALDSEVSSK</sequence>
<evidence type="ECO:0000313" key="2">
    <source>
        <dbReference type="Proteomes" id="UP000726136"/>
    </source>
</evidence>
<dbReference type="EMBL" id="RDPI01000019">
    <property type="protein sequence ID" value="MBF4374388.1"/>
    <property type="molecule type" value="Genomic_DNA"/>
</dbReference>
<dbReference type="Proteomes" id="UP000726136">
    <property type="component" value="Unassembled WGS sequence"/>
</dbReference>
<dbReference type="RefSeq" id="WP_194663852.1">
    <property type="nucleotide sequence ID" value="NZ_RDPI01000019.1"/>
</dbReference>
<name>A0ABR9Z7G8_VIBAN</name>
<gene>
    <name evidence="1" type="ORF">EAY46_15065</name>
</gene>
<keyword evidence="2" id="KW-1185">Reference proteome</keyword>
<reference evidence="1 2" key="1">
    <citation type="journal article" date="2021" name="PeerJ">
        <title>Analysis of 44 Vibrio anguillarum genomes reveals high genetic diversity.</title>
        <authorList>
            <person name="Hansen M.J."/>
            <person name="Dalsgaard I."/>
        </authorList>
    </citation>
    <scope>NUCLEOTIDE SEQUENCE [LARGE SCALE GENOMIC DNA]</scope>
    <source>
        <strain evidence="1 2">040915-1/1B</strain>
    </source>
</reference>
<comment type="caution">
    <text evidence="1">The sequence shown here is derived from an EMBL/GenBank/DDBJ whole genome shotgun (WGS) entry which is preliminary data.</text>
</comment>
<accession>A0ABR9Z7G8</accession>